<keyword evidence="4 5" id="KW-0326">Glycosidase</keyword>
<organism evidence="9 10">
    <name type="scientific">Asticcacaulis benevestitus DSM 16100 = ATCC BAA-896</name>
    <dbReference type="NCBI Taxonomy" id="1121022"/>
    <lineage>
        <taxon>Bacteria</taxon>
        <taxon>Pseudomonadati</taxon>
        <taxon>Pseudomonadota</taxon>
        <taxon>Alphaproteobacteria</taxon>
        <taxon>Caulobacterales</taxon>
        <taxon>Caulobacteraceae</taxon>
        <taxon>Asticcacaulis</taxon>
    </lineage>
</organism>
<reference evidence="9 10" key="1">
    <citation type="journal article" date="2014" name="Nature">
        <title>Sequential evolution of bacterial morphology by co-option of a developmental regulator.</title>
        <authorList>
            <person name="Jiang C."/>
            <person name="Brown P.J."/>
            <person name="Ducret A."/>
            <person name="Brun Y.V."/>
        </authorList>
    </citation>
    <scope>NUCLEOTIDE SEQUENCE [LARGE SCALE GENOMIC DNA]</scope>
    <source>
        <strain evidence="9 10">DSM 16100</strain>
    </source>
</reference>
<dbReference type="RefSeq" id="WP_018082160.1">
    <property type="nucleotide sequence ID" value="NZ_AQWM01000011.1"/>
</dbReference>
<dbReference type="PANTHER" id="PTHR11177">
    <property type="entry name" value="CHITINASE"/>
    <property type="match status" value="1"/>
</dbReference>
<proteinExistence type="inferred from homology"/>
<comment type="catalytic activity">
    <reaction evidence="1">
        <text>Random endo-hydrolysis of N-acetyl-beta-D-glucosaminide (1-&gt;4)-beta-linkages in chitin and chitodextrins.</text>
        <dbReference type="EC" id="3.2.1.14"/>
    </reaction>
</comment>
<evidence type="ECO:0000256" key="3">
    <source>
        <dbReference type="ARBA" id="ARBA00022801"/>
    </source>
</evidence>
<dbReference type="InterPro" id="IPR001579">
    <property type="entry name" value="Glyco_hydro_18_chit_AS"/>
</dbReference>
<dbReference type="PROSITE" id="PS51910">
    <property type="entry name" value="GH18_2"/>
    <property type="match status" value="1"/>
</dbReference>
<dbReference type="OrthoDB" id="9775889at2"/>
<dbReference type="Proteomes" id="UP000017837">
    <property type="component" value="Unassembled WGS sequence"/>
</dbReference>
<evidence type="ECO:0000313" key="9">
    <source>
        <dbReference type="EMBL" id="ESQ94486.1"/>
    </source>
</evidence>
<keyword evidence="3 5" id="KW-0378">Hydrolase</keyword>
<keyword evidence="7" id="KW-0732">Signal</keyword>
<evidence type="ECO:0000256" key="2">
    <source>
        <dbReference type="ARBA" id="ARBA00012729"/>
    </source>
</evidence>
<dbReference type="SUPFAM" id="SSF51445">
    <property type="entry name" value="(Trans)glycosidases"/>
    <property type="match status" value="1"/>
</dbReference>
<dbReference type="InterPro" id="IPR001223">
    <property type="entry name" value="Glyco_hydro18_cat"/>
</dbReference>
<feature type="domain" description="GH18" evidence="8">
    <location>
        <begin position="29"/>
        <end position="347"/>
    </location>
</feature>
<sequence>MKRLIALAALCLSAALLAAPVMAKPAPKPVVIGYIPAFKGPMLAHMENVDLSKVTHINLSFVNPDAAGAVAKDGLMTCMDTDGGAPMSVGDVQAVIDRAHKAGVKVLISLGGGTIPKCSGDWPTLLDPANRATLVQNLVQFLDDTGLDGLDVDLEWAVLAAIDKAGEYTPFIQELSAAMKKRGKLLTCATASGEGGMVPVSSVPYFDYVNIMSYDGIGPTWGKPGDEHSSLQMAKDDIAIWQKRGATKAQIVLGVPFYGHAFGSYKLGFHDYKGLLSEHGEAVAENDVLGTRCPGCDYVTYNGRPTLRAKAELARKHGAGIMIWELTADQPGPSSLLNAVYESLNPAAQ</sequence>
<dbReference type="GO" id="GO:0005576">
    <property type="term" value="C:extracellular region"/>
    <property type="evidence" value="ECO:0007669"/>
    <property type="project" value="TreeGrafter"/>
</dbReference>
<dbReference type="PROSITE" id="PS01095">
    <property type="entry name" value="GH18_1"/>
    <property type="match status" value="1"/>
</dbReference>
<dbReference type="GO" id="GO:0005975">
    <property type="term" value="P:carbohydrate metabolic process"/>
    <property type="evidence" value="ECO:0007669"/>
    <property type="project" value="InterPro"/>
</dbReference>
<feature type="chain" id="PRO_5004725661" description="chitinase" evidence="7">
    <location>
        <begin position="24"/>
        <end position="349"/>
    </location>
</feature>
<dbReference type="SMART" id="SM00636">
    <property type="entry name" value="Glyco_18"/>
    <property type="match status" value="1"/>
</dbReference>
<dbReference type="GO" id="GO:0008843">
    <property type="term" value="F:endochitinase activity"/>
    <property type="evidence" value="ECO:0007669"/>
    <property type="project" value="UniProtKB-EC"/>
</dbReference>
<gene>
    <name evidence="9" type="ORF">ABENE_01300</name>
</gene>
<evidence type="ECO:0000259" key="8">
    <source>
        <dbReference type="PROSITE" id="PS51910"/>
    </source>
</evidence>
<evidence type="ECO:0000256" key="4">
    <source>
        <dbReference type="ARBA" id="ARBA00023295"/>
    </source>
</evidence>
<dbReference type="InterPro" id="IPR017853">
    <property type="entry name" value="GH"/>
</dbReference>
<dbReference type="InterPro" id="IPR011583">
    <property type="entry name" value="Chitinase_II/V-like_cat"/>
</dbReference>
<name>V4Q1G2_9CAUL</name>
<comment type="caution">
    <text evidence="9">The sequence shown here is derived from an EMBL/GenBank/DDBJ whole genome shotgun (WGS) entry which is preliminary data.</text>
</comment>
<evidence type="ECO:0000256" key="5">
    <source>
        <dbReference type="RuleBase" id="RU000489"/>
    </source>
</evidence>
<dbReference type="Gene3D" id="3.40.5.30">
    <property type="entry name" value="(Trans)glycosidases - domain 2"/>
    <property type="match status" value="1"/>
</dbReference>
<evidence type="ECO:0000313" key="10">
    <source>
        <dbReference type="Proteomes" id="UP000017837"/>
    </source>
</evidence>
<dbReference type="STRING" id="1121022.GCA_000376105_02493"/>
<dbReference type="Pfam" id="PF00704">
    <property type="entry name" value="Glyco_hydro_18"/>
    <property type="match status" value="1"/>
</dbReference>
<dbReference type="GO" id="GO:0008061">
    <property type="term" value="F:chitin binding"/>
    <property type="evidence" value="ECO:0007669"/>
    <property type="project" value="InterPro"/>
</dbReference>
<evidence type="ECO:0000256" key="7">
    <source>
        <dbReference type="SAM" id="SignalP"/>
    </source>
</evidence>
<comment type="similarity">
    <text evidence="6">Belongs to the glycosyl hydrolase 18 family.</text>
</comment>
<dbReference type="PANTHER" id="PTHR11177:SF317">
    <property type="entry name" value="CHITINASE 12-RELATED"/>
    <property type="match status" value="1"/>
</dbReference>
<accession>V4Q1G2</accession>
<dbReference type="AlphaFoldDB" id="V4Q1G2"/>
<protein>
    <recommendedName>
        <fullName evidence="2">chitinase</fullName>
        <ecNumber evidence="2">3.2.1.14</ecNumber>
    </recommendedName>
</protein>
<evidence type="ECO:0000256" key="6">
    <source>
        <dbReference type="RuleBase" id="RU004453"/>
    </source>
</evidence>
<dbReference type="PATRIC" id="fig|1121022.4.peg.256"/>
<feature type="signal peptide" evidence="7">
    <location>
        <begin position="1"/>
        <end position="23"/>
    </location>
</feature>
<keyword evidence="10" id="KW-1185">Reference proteome</keyword>
<evidence type="ECO:0000256" key="1">
    <source>
        <dbReference type="ARBA" id="ARBA00000822"/>
    </source>
</evidence>
<dbReference type="EC" id="3.2.1.14" evidence="2"/>
<dbReference type="InterPro" id="IPR050314">
    <property type="entry name" value="Glycosyl_Hydrlase_18"/>
</dbReference>
<dbReference type="eggNOG" id="COG3325">
    <property type="taxonomic scope" value="Bacteria"/>
</dbReference>
<dbReference type="EMBL" id="AWGB01000003">
    <property type="protein sequence ID" value="ESQ94486.1"/>
    <property type="molecule type" value="Genomic_DNA"/>
</dbReference>
<dbReference type="Gene3D" id="3.20.20.80">
    <property type="entry name" value="Glycosidases"/>
    <property type="match status" value="1"/>
</dbReference>
<dbReference type="GO" id="GO:0006032">
    <property type="term" value="P:chitin catabolic process"/>
    <property type="evidence" value="ECO:0007669"/>
    <property type="project" value="TreeGrafter"/>
</dbReference>